<feature type="transmembrane region" description="Helical" evidence="1">
    <location>
        <begin position="39"/>
        <end position="58"/>
    </location>
</feature>
<dbReference type="STRING" id="156994.SAMN04488028_10681"/>
<feature type="transmembrane region" description="Helical" evidence="1">
    <location>
        <begin position="107"/>
        <end position="126"/>
    </location>
</feature>
<dbReference type="Proteomes" id="UP000184474">
    <property type="component" value="Unassembled WGS sequence"/>
</dbReference>
<keyword evidence="1" id="KW-0812">Transmembrane</keyword>
<feature type="transmembrane region" description="Helical" evidence="1">
    <location>
        <begin position="132"/>
        <end position="153"/>
    </location>
</feature>
<sequence>MDKKTSTGPIVVYTIVLALAGAALLGGGMAVALGVRQTWLMAVVVFGVLGIPIAIKLLSGAMRQRRVAVSDQVRQNAAGIIEQWSLSGTDWSDYLATSRSEMNQDQVAKPIGIAVIVMGVAIWQLLPEYDWLHSVLYGLAVAVPVAVIVWYCYGVFIRSRMQLLESAREGKVIFTEDKVLVNDLLIELTGMKRFVSVAKIDEEKKPMTMALTVSSKAGDRETNQIYRIPVAEGKEACAHYLVNKYYEDAAELRERMERIGDLADIAD</sequence>
<dbReference type="EMBL" id="FRAA01000006">
    <property type="protein sequence ID" value="SHK57435.1"/>
    <property type="molecule type" value="Genomic_DNA"/>
</dbReference>
<accession>A0A1M6TKC5</accession>
<feature type="transmembrane region" description="Helical" evidence="1">
    <location>
        <begin position="12"/>
        <end position="33"/>
    </location>
</feature>
<gene>
    <name evidence="2" type="ORF">SAMN04488028_10681</name>
</gene>
<dbReference type="RefSeq" id="WP_073123749.1">
    <property type="nucleotide sequence ID" value="NZ_FRAA01000006.1"/>
</dbReference>
<keyword evidence="1" id="KW-1133">Transmembrane helix</keyword>
<proteinExistence type="predicted"/>
<name>A0A1M6TKC5_REIAG</name>
<reference evidence="3" key="1">
    <citation type="submission" date="2016-11" db="EMBL/GenBank/DDBJ databases">
        <authorList>
            <person name="Varghese N."/>
            <person name="Submissions S."/>
        </authorList>
    </citation>
    <scope>NUCLEOTIDE SEQUENCE [LARGE SCALE GENOMIC DNA]</scope>
    <source>
        <strain evidence="3">DSM 26134</strain>
    </source>
</reference>
<evidence type="ECO:0000313" key="3">
    <source>
        <dbReference type="Proteomes" id="UP000184474"/>
    </source>
</evidence>
<keyword evidence="3" id="KW-1185">Reference proteome</keyword>
<dbReference type="AlphaFoldDB" id="A0A1M6TKC5"/>
<evidence type="ECO:0000256" key="1">
    <source>
        <dbReference type="SAM" id="Phobius"/>
    </source>
</evidence>
<evidence type="ECO:0000313" key="2">
    <source>
        <dbReference type="EMBL" id="SHK57435.1"/>
    </source>
</evidence>
<keyword evidence="1" id="KW-0472">Membrane</keyword>
<organism evidence="2 3">
    <name type="scientific">Reichenbachiella agariperforans</name>
    <dbReference type="NCBI Taxonomy" id="156994"/>
    <lineage>
        <taxon>Bacteria</taxon>
        <taxon>Pseudomonadati</taxon>
        <taxon>Bacteroidota</taxon>
        <taxon>Cytophagia</taxon>
        <taxon>Cytophagales</taxon>
        <taxon>Reichenbachiellaceae</taxon>
        <taxon>Reichenbachiella</taxon>
    </lineage>
</organism>
<protein>
    <submittedName>
        <fullName evidence="2">Uncharacterized protein</fullName>
    </submittedName>
</protein>